<reference evidence="3 4" key="1">
    <citation type="submission" date="2024-09" db="EMBL/GenBank/DDBJ databases">
        <authorList>
            <person name="Sun Q."/>
            <person name="Mori K."/>
        </authorList>
    </citation>
    <scope>NUCLEOTIDE SEQUENCE [LARGE SCALE GENOMIC DNA]</scope>
    <source>
        <strain evidence="3 4">JCM 4414</strain>
    </source>
</reference>
<keyword evidence="2" id="KW-1133">Transmembrane helix</keyword>
<dbReference type="RefSeq" id="WP_345491042.1">
    <property type="nucleotide sequence ID" value="NZ_BAAAWU010000001.1"/>
</dbReference>
<dbReference type="Proteomes" id="UP001589716">
    <property type="component" value="Unassembled WGS sequence"/>
</dbReference>
<proteinExistence type="predicted"/>
<comment type="caution">
    <text evidence="3">The sequence shown here is derived from an EMBL/GenBank/DDBJ whole genome shotgun (WGS) entry which is preliminary data.</text>
</comment>
<feature type="transmembrane region" description="Helical" evidence="2">
    <location>
        <begin position="28"/>
        <end position="59"/>
    </location>
</feature>
<keyword evidence="2" id="KW-0472">Membrane</keyword>
<organism evidence="3 4">
    <name type="scientific">Streptomyces roseoviridis</name>
    <dbReference type="NCBI Taxonomy" id="67361"/>
    <lineage>
        <taxon>Bacteria</taxon>
        <taxon>Bacillati</taxon>
        <taxon>Actinomycetota</taxon>
        <taxon>Actinomycetes</taxon>
        <taxon>Kitasatosporales</taxon>
        <taxon>Streptomycetaceae</taxon>
        <taxon>Streptomyces</taxon>
    </lineage>
</organism>
<gene>
    <name evidence="3" type="ORF">ACFFTP_20230</name>
</gene>
<feature type="region of interest" description="Disordered" evidence="1">
    <location>
        <begin position="1"/>
        <end position="22"/>
    </location>
</feature>
<protein>
    <submittedName>
        <fullName evidence="3">DUF4190 domain-containing protein</fullName>
    </submittedName>
</protein>
<feature type="transmembrane region" description="Helical" evidence="2">
    <location>
        <begin position="79"/>
        <end position="103"/>
    </location>
</feature>
<evidence type="ECO:0000313" key="3">
    <source>
        <dbReference type="EMBL" id="MFB9556504.1"/>
    </source>
</evidence>
<accession>A0ABV5QSM9</accession>
<evidence type="ECO:0000256" key="2">
    <source>
        <dbReference type="SAM" id="Phobius"/>
    </source>
</evidence>
<sequence>MSFSDHSDSPYGSTRTSPPVGAKRSSGLAIAALVLGIAAVLLFWTVLGGILLGLGALVLGIIGARKARRGDGGRGTMSLVGAVLGGLGLLASVVILAIGASVLNSDEFKNFDDCVQHAKTQSERDACAKDFDRDFDKEPND</sequence>
<evidence type="ECO:0000313" key="4">
    <source>
        <dbReference type="Proteomes" id="UP001589716"/>
    </source>
</evidence>
<keyword evidence="4" id="KW-1185">Reference proteome</keyword>
<evidence type="ECO:0000256" key="1">
    <source>
        <dbReference type="SAM" id="MobiDB-lite"/>
    </source>
</evidence>
<name>A0ABV5QSM9_9ACTN</name>
<dbReference type="EMBL" id="JBHMCT010000012">
    <property type="protein sequence ID" value="MFB9556504.1"/>
    <property type="molecule type" value="Genomic_DNA"/>
</dbReference>
<keyword evidence="2" id="KW-0812">Transmembrane</keyword>